<name>A0ABN0TMP5_9GAMM</name>
<dbReference type="PROSITE" id="PS50851">
    <property type="entry name" value="CHEW"/>
    <property type="match status" value="1"/>
</dbReference>
<dbReference type="Proteomes" id="UP001501476">
    <property type="component" value="Unassembled WGS sequence"/>
</dbReference>
<dbReference type="InterPro" id="IPR002545">
    <property type="entry name" value="CheW-lke_dom"/>
</dbReference>
<organism evidence="2 3">
    <name type="scientific">Methylophaga marina</name>
    <dbReference type="NCBI Taxonomy" id="45495"/>
    <lineage>
        <taxon>Bacteria</taxon>
        <taxon>Pseudomonadati</taxon>
        <taxon>Pseudomonadota</taxon>
        <taxon>Gammaproteobacteria</taxon>
        <taxon>Thiotrichales</taxon>
        <taxon>Piscirickettsiaceae</taxon>
        <taxon>Methylophaga</taxon>
    </lineage>
</organism>
<protein>
    <recommendedName>
        <fullName evidence="1">CheW-like domain-containing protein</fullName>
    </recommendedName>
</protein>
<proteinExistence type="predicted"/>
<gene>
    <name evidence="2" type="ORF">GCM10008964_16420</name>
</gene>
<dbReference type="Gene3D" id="2.30.30.40">
    <property type="entry name" value="SH3 Domains"/>
    <property type="match status" value="1"/>
</dbReference>
<accession>A0ABN0TMP5</accession>
<reference evidence="2 3" key="1">
    <citation type="journal article" date="2019" name="Int. J. Syst. Evol. Microbiol.">
        <title>The Global Catalogue of Microorganisms (GCM) 10K type strain sequencing project: providing services to taxonomists for standard genome sequencing and annotation.</title>
        <authorList>
            <consortium name="The Broad Institute Genomics Platform"/>
            <consortium name="The Broad Institute Genome Sequencing Center for Infectious Disease"/>
            <person name="Wu L."/>
            <person name="Ma J."/>
        </authorList>
    </citation>
    <scope>NUCLEOTIDE SEQUENCE [LARGE SCALE GENOMIC DNA]</scope>
    <source>
        <strain evidence="2 3">JCM 6886</strain>
    </source>
</reference>
<dbReference type="SUPFAM" id="SSF50341">
    <property type="entry name" value="CheW-like"/>
    <property type="match status" value="1"/>
</dbReference>
<dbReference type="EMBL" id="BAAADG010000005">
    <property type="protein sequence ID" value="GAA0225552.1"/>
    <property type="molecule type" value="Genomic_DNA"/>
</dbReference>
<evidence type="ECO:0000259" key="1">
    <source>
        <dbReference type="PROSITE" id="PS50851"/>
    </source>
</evidence>
<dbReference type="RefSeq" id="WP_286303955.1">
    <property type="nucleotide sequence ID" value="NZ_AP027741.1"/>
</dbReference>
<evidence type="ECO:0000313" key="3">
    <source>
        <dbReference type="Proteomes" id="UP001501476"/>
    </source>
</evidence>
<evidence type="ECO:0000313" key="2">
    <source>
        <dbReference type="EMBL" id="GAA0225552.1"/>
    </source>
</evidence>
<dbReference type="SMART" id="SM00260">
    <property type="entry name" value="CheW"/>
    <property type="match status" value="1"/>
</dbReference>
<comment type="caution">
    <text evidence="2">The sequence shown here is derived from an EMBL/GenBank/DDBJ whole genome shotgun (WGS) entry which is preliminary data.</text>
</comment>
<dbReference type="InterPro" id="IPR036061">
    <property type="entry name" value="CheW-like_dom_sf"/>
</dbReference>
<keyword evidence="3" id="KW-1185">Reference proteome</keyword>
<feature type="domain" description="CheW-like" evidence="1">
    <location>
        <begin position="117"/>
        <end position="252"/>
    </location>
</feature>
<dbReference type="Pfam" id="PF01584">
    <property type="entry name" value="CheW"/>
    <property type="match status" value="1"/>
</dbReference>
<dbReference type="Gene3D" id="2.40.50.180">
    <property type="entry name" value="CheA-289, Domain 4"/>
    <property type="match status" value="1"/>
</dbReference>
<sequence>MAKKPIYDQKDALSAYFDDMLADSHTRQPIVENKTESPPVSPSLKQNIVFPVEELAVPVDVEISAPTPLPQPSVTQSEVETSLNVTDDKVATEQVQDTDIDTTDAIASDQIQTENAVLKLLLCDIGGIKVAIKVDALDNIIRWPEKDLSYIPGRKSWEVALYNDNGQNTNVIDIRKLLHSPEQTSPLNAHYILLVNDRRTGIACDTIEQIINKNNNEINWRNDTHQRPWFTGVLSETMHSVLDISAIIKALE</sequence>